<feature type="domain" description="Glyoxalase-like" evidence="1">
    <location>
        <begin position="127"/>
        <end position="230"/>
    </location>
</feature>
<dbReference type="RefSeq" id="WP_168113954.1">
    <property type="nucleotide sequence ID" value="NZ_BOON01000080.1"/>
</dbReference>
<dbReference type="PANTHER" id="PTHR35908:SF1">
    <property type="entry name" value="CONSERVED PROTEIN"/>
    <property type="match status" value="1"/>
</dbReference>
<dbReference type="InterPro" id="IPR041581">
    <property type="entry name" value="Glyoxalase_6"/>
</dbReference>
<feature type="domain" description="Glyoxalase-like" evidence="1">
    <location>
        <begin position="9"/>
        <end position="111"/>
    </location>
</feature>
<dbReference type="SUPFAM" id="SSF54593">
    <property type="entry name" value="Glyoxalase/Bleomycin resistance protein/Dihydroxybiphenyl dioxygenase"/>
    <property type="match status" value="2"/>
</dbReference>
<evidence type="ECO:0000313" key="2">
    <source>
        <dbReference type="EMBL" id="GII26485.1"/>
    </source>
</evidence>
<dbReference type="AlphaFoldDB" id="A0A8J3TG18"/>
<protein>
    <recommendedName>
        <fullName evidence="1">Glyoxalase-like domain-containing protein</fullName>
    </recommendedName>
</protein>
<keyword evidence="3" id="KW-1185">Reference proteome</keyword>
<sequence length="235" mass="25622">MTPASFKDLCMDADDALSQARFWAALLGSSPIDRGDGSARLAPGPGRSSAEVLWIDPVPEPRTVKTRVHLDLRLVEPTPAALLRAGATVVREPGDDPWWVLADPEGNEFCAFPPDSGTAKPPGVFELVVDCRDAWAQATWWAEVTGGKAVRSDKGYFAWVEGAAGFPWQYWVFQEVPEPKVVKNRVHWDVDLTGDAPDALVEAGAVVLREPGGDITWWVLADPEGNEFCAFPAKR</sequence>
<evidence type="ECO:0000259" key="1">
    <source>
        <dbReference type="Pfam" id="PF18029"/>
    </source>
</evidence>
<dbReference type="Gene3D" id="3.10.180.10">
    <property type="entry name" value="2,3-Dihydroxybiphenyl 1,2-Dioxygenase, domain 1"/>
    <property type="match status" value="2"/>
</dbReference>
<name>A0A8J3TG18_9ACTN</name>
<dbReference type="Pfam" id="PF18029">
    <property type="entry name" value="Glyoxalase_6"/>
    <property type="match status" value="2"/>
</dbReference>
<dbReference type="CDD" id="cd06587">
    <property type="entry name" value="VOC"/>
    <property type="match status" value="1"/>
</dbReference>
<accession>A0A8J3TG18</accession>
<proteinExistence type="predicted"/>
<evidence type="ECO:0000313" key="3">
    <source>
        <dbReference type="Proteomes" id="UP000599074"/>
    </source>
</evidence>
<reference evidence="2" key="1">
    <citation type="submission" date="2021-01" db="EMBL/GenBank/DDBJ databases">
        <title>Whole genome shotgun sequence of Planosporangium mesophilum NBRC 109066.</title>
        <authorList>
            <person name="Komaki H."/>
            <person name="Tamura T."/>
        </authorList>
    </citation>
    <scope>NUCLEOTIDE SEQUENCE</scope>
    <source>
        <strain evidence="2">NBRC 109066</strain>
    </source>
</reference>
<dbReference type="EMBL" id="BOON01000080">
    <property type="protein sequence ID" value="GII26485.1"/>
    <property type="molecule type" value="Genomic_DNA"/>
</dbReference>
<dbReference type="PANTHER" id="PTHR35908">
    <property type="entry name" value="HYPOTHETICAL FUSION PROTEIN"/>
    <property type="match status" value="1"/>
</dbReference>
<organism evidence="2 3">
    <name type="scientific">Planosporangium mesophilum</name>
    <dbReference type="NCBI Taxonomy" id="689768"/>
    <lineage>
        <taxon>Bacteria</taxon>
        <taxon>Bacillati</taxon>
        <taxon>Actinomycetota</taxon>
        <taxon>Actinomycetes</taxon>
        <taxon>Micromonosporales</taxon>
        <taxon>Micromonosporaceae</taxon>
        <taxon>Planosporangium</taxon>
    </lineage>
</organism>
<dbReference type="Proteomes" id="UP000599074">
    <property type="component" value="Unassembled WGS sequence"/>
</dbReference>
<dbReference type="InterPro" id="IPR029068">
    <property type="entry name" value="Glyas_Bleomycin-R_OHBP_Dase"/>
</dbReference>
<comment type="caution">
    <text evidence="2">The sequence shown here is derived from an EMBL/GenBank/DDBJ whole genome shotgun (WGS) entry which is preliminary data.</text>
</comment>
<gene>
    <name evidence="2" type="ORF">Pme01_60820</name>
</gene>